<dbReference type="AlphaFoldDB" id="A0AA97BQ53"/>
<dbReference type="GO" id="GO:0016757">
    <property type="term" value="F:glycosyltransferase activity"/>
    <property type="evidence" value="ECO:0007669"/>
    <property type="project" value="InterPro"/>
</dbReference>
<reference evidence="3" key="1">
    <citation type="submission" date="2020-05" db="EMBL/GenBank/DDBJ databases">
        <authorList>
            <person name="Zhu T."/>
            <person name="Keshari N."/>
            <person name="Lu X."/>
        </authorList>
    </citation>
    <scope>NUCLEOTIDE SEQUENCE</scope>
    <source>
        <strain evidence="3">NK1-22</strain>
    </source>
</reference>
<dbReference type="KEGG" id="tog:HNI00_12015"/>
<evidence type="ECO:0000313" key="3">
    <source>
        <dbReference type="EMBL" id="WOB43798.1"/>
    </source>
</evidence>
<dbReference type="RefSeq" id="WP_316786445.1">
    <property type="nucleotide sequence ID" value="NZ_CP053540.1"/>
</dbReference>
<protein>
    <submittedName>
        <fullName evidence="3">Glycosyltransferase family 4 protein</fullName>
    </submittedName>
</protein>
<dbReference type="InterPro" id="IPR001296">
    <property type="entry name" value="Glyco_trans_1"/>
</dbReference>
<dbReference type="Gene3D" id="3.40.50.2000">
    <property type="entry name" value="Glycogen Phosphorylase B"/>
    <property type="match status" value="2"/>
</dbReference>
<dbReference type="Pfam" id="PF00534">
    <property type="entry name" value="Glycos_transf_1"/>
    <property type="match status" value="1"/>
</dbReference>
<dbReference type="PANTHER" id="PTHR46401:SF2">
    <property type="entry name" value="GLYCOSYLTRANSFERASE WBBK-RELATED"/>
    <property type="match status" value="1"/>
</dbReference>
<keyword evidence="1" id="KW-0808">Transferase</keyword>
<feature type="domain" description="Glycosyl transferase family 1" evidence="2">
    <location>
        <begin position="72"/>
        <end position="219"/>
    </location>
</feature>
<name>A0AA97BQ53_9CYAN</name>
<gene>
    <name evidence="3" type="ORF">HNI00_12015</name>
</gene>
<dbReference type="GO" id="GO:0009103">
    <property type="term" value="P:lipopolysaccharide biosynthetic process"/>
    <property type="evidence" value="ECO:0007669"/>
    <property type="project" value="TreeGrafter"/>
</dbReference>
<accession>A0AA97BQ53</accession>
<dbReference type="PANTHER" id="PTHR46401">
    <property type="entry name" value="GLYCOSYLTRANSFERASE WBBK-RELATED"/>
    <property type="match status" value="1"/>
</dbReference>
<proteinExistence type="predicted"/>
<sequence length="262" mass="29779">MKTFIEGNNKILCLSESLLRDLEDFGVPRQKLDLIEWGADLRFYQPDNLTESAAEQAGRERFILSPGKSYRDYPTLVKAFENLDCGLTICGAGQIDLKHLKQRAVGSAEAHLPSNVSILRDMIDWRDFIRLYEQAYAVAIPVVEEKARFKNAIGLTVLTEAMAMGKAIAMTRSDYVGVDLEREGIGLWVEEGDVDGWKRAIAYLLDNPKETREMGRRARLLAEQRFNLEQFSKKLADSLWQAYNAQQPARPTTPVRQRALLR</sequence>
<evidence type="ECO:0000256" key="1">
    <source>
        <dbReference type="ARBA" id="ARBA00022679"/>
    </source>
</evidence>
<organism evidence="3">
    <name type="scientific">Thermoleptolyngbya oregonensis NK1-22</name>
    <dbReference type="NCBI Taxonomy" id="2547457"/>
    <lineage>
        <taxon>Bacteria</taxon>
        <taxon>Bacillati</taxon>
        <taxon>Cyanobacteriota</taxon>
        <taxon>Cyanophyceae</taxon>
        <taxon>Oculatellales</taxon>
        <taxon>Oculatellaceae</taxon>
        <taxon>Thermoleptolyngbya</taxon>
    </lineage>
</organism>
<dbReference type="EMBL" id="CP053540">
    <property type="protein sequence ID" value="WOB43798.1"/>
    <property type="molecule type" value="Genomic_DNA"/>
</dbReference>
<dbReference type="CDD" id="cd03801">
    <property type="entry name" value="GT4_PimA-like"/>
    <property type="match status" value="1"/>
</dbReference>
<dbReference type="SUPFAM" id="SSF53756">
    <property type="entry name" value="UDP-Glycosyltransferase/glycogen phosphorylase"/>
    <property type="match status" value="1"/>
</dbReference>
<evidence type="ECO:0000259" key="2">
    <source>
        <dbReference type="Pfam" id="PF00534"/>
    </source>
</evidence>